<protein>
    <submittedName>
        <fullName evidence="1">Uncharacterized protein</fullName>
    </submittedName>
</protein>
<name>A0ABW2YJ07_9GAMM</name>
<keyword evidence="2" id="KW-1185">Reference proteome</keyword>
<organism evidence="1 2">
    <name type="scientific">Lysobacter koreensis</name>
    <dbReference type="NCBI Taxonomy" id="266122"/>
    <lineage>
        <taxon>Bacteria</taxon>
        <taxon>Pseudomonadati</taxon>
        <taxon>Pseudomonadota</taxon>
        <taxon>Gammaproteobacteria</taxon>
        <taxon>Lysobacterales</taxon>
        <taxon>Lysobacteraceae</taxon>
        <taxon>Lysobacter</taxon>
    </lineage>
</organism>
<dbReference type="RefSeq" id="WP_386811222.1">
    <property type="nucleotide sequence ID" value="NZ_JBHTIH010000002.1"/>
</dbReference>
<proteinExistence type="predicted"/>
<gene>
    <name evidence="1" type="ORF">ACFQZQ_03165</name>
</gene>
<evidence type="ECO:0000313" key="1">
    <source>
        <dbReference type="EMBL" id="MFD0738290.1"/>
    </source>
</evidence>
<comment type="caution">
    <text evidence="1">The sequence shown here is derived from an EMBL/GenBank/DDBJ whole genome shotgun (WGS) entry which is preliminary data.</text>
</comment>
<reference evidence="2" key="1">
    <citation type="journal article" date="2019" name="Int. J. Syst. Evol. Microbiol.">
        <title>The Global Catalogue of Microorganisms (GCM) 10K type strain sequencing project: providing services to taxonomists for standard genome sequencing and annotation.</title>
        <authorList>
            <consortium name="The Broad Institute Genomics Platform"/>
            <consortium name="The Broad Institute Genome Sequencing Center for Infectious Disease"/>
            <person name="Wu L."/>
            <person name="Ma J."/>
        </authorList>
    </citation>
    <scope>NUCLEOTIDE SEQUENCE [LARGE SCALE GENOMIC DNA]</scope>
    <source>
        <strain evidence="2">CCUG 55491</strain>
    </source>
</reference>
<sequence length="262" mass="27348">MLGDMLRGDADETHPYVKALQFAIAALAAPPQARPIPQIVAEMVNFADVADRCTITAVANAPAAIRCWAERLAGIAPKADSGWPPCPECGAGALFACVACSATNYPPEQARPVEGVAVLARGWFHRRGPGDDYDIHDEASGAGEDCDNCIPCLIVPASPAPAPEVEPMFGAMIEADFEKGTITFEMRGDYTAAAGLYEIRPHNAIAVASPAMPDGFVLVPRAPTGEMLDAAINACAGFGGEDEVDAVWAAMLTAAQQEADHG</sequence>
<dbReference type="Proteomes" id="UP001597090">
    <property type="component" value="Unassembled WGS sequence"/>
</dbReference>
<evidence type="ECO:0000313" key="2">
    <source>
        <dbReference type="Proteomes" id="UP001597090"/>
    </source>
</evidence>
<accession>A0ABW2YJ07</accession>
<dbReference type="EMBL" id="JBHTIH010000002">
    <property type="protein sequence ID" value="MFD0738290.1"/>
    <property type="molecule type" value="Genomic_DNA"/>
</dbReference>